<accession>D8PEM7</accession>
<dbReference type="OrthoDB" id="5390543at2"/>
<proteinExistence type="predicted"/>
<dbReference type="PROSITE" id="PS50293">
    <property type="entry name" value="TPR_REGION"/>
    <property type="match status" value="1"/>
</dbReference>
<dbReference type="EMBL" id="FP929003">
    <property type="protein sequence ID" value="CBK41686.1"/>
    <property type="molecule type" value="Genomic_DNA"/>
</dbReference>
<dbReference type="PANTHER" id="PTHR44943:SF8">
    <property type="entry name" value="TPR REPEAT-CONTAINING PROTEIN MJ0263"/>
    <property type="match status" value="1"/>
</dbReference>
<organism evidence="5 6">
    <name type="scientific">Nitrospira defluvii</name>
    <dbReference type="NCBI Taxonomy" id="330214"/>
    <lineage>
        <taxon>Bacteria</taxon>
        <taxon>Pseudomonadati</taxon>
        <taxon>Nitrospirota</taxon>
        <taxon>Nitrospiria</taxon>
        <taxon>Nitrospirales</taxon>
        <taxon>Nitrospiraceae</taxon>
        <taxon>Nitrospira</taxon>
    </lineage>
</organism>
<dbReference type="eggNOG" id="COG0457">
    <property type="taxonomic scope" value="Bacteria"/>
</dbReference>
<dbReference type="InterPro" id="IPR019734">
    <property type="entry name" value="TPR_rpt"/>
</dbReference>
<dbReference type="STRING" id="330214.NIDE1962"/>
<gene>
    <name evidence="5" type="ORF">NIDE1962</name>
</gene>
<sequence>MAFRGQGTRQTKKINTCISATLLFVMLIGMQVYLPGSAQAQPSEGNVLVAQAVLAYESKRYDEALNLLTRARTHDPHNARGLYYLGLTQLALQHPDDAIEPLEAARQLHPTDVNVQYQLGVAYLAANRYDEASPLFEQAYQQDPGMDNLGYYVGVTRYRKKEYKPAIEAFDRGNVTDPNLQRLATFYRGLALGVSGMTQEATAAFQDLQRSRAVDPLTQTAIRLSESLAARQGVQREERRLRASISVGGYYDDNVAINPDRCDRCDPAVRSLVDQFRERRTNSPGAIATLNAEYSFLRHQGFESSVSYSFLQTSNYAGNLDRFNIQSHQPGLHSYYRTTLADMPFQLGLDYTYDYVFLDFNGFLSRHSPTLSATIVEPNTMVPLLGSVGHMTTTLGRYQKKNFFGEFDPRFPSEQRDGYNTMVGLFHSFRFASDRTVLRVGYEYDIERTEGTAFSYNGHRLEAGLQVRLPWDMHAGYTFSLHFRDYQNPQTLFLDKDAALSKRKDTQYDHLIQLTKALSEHWLITAQFSHTTAVSNVAIYDYTKNVATGLVTWVY</sequence>
<dbReference type="InterPro" id="IPR011990">
    <property type="entry name" value="TPR-like_helical_dom_sf"/>
</dbReference>
<evidence type="ECO:0000256" key="3">
    <source>
        <dbReference type="PROSITE-ProRule" id="PRU00339"/>
    </source>
</evidence>
<dbReference type="SUPFAM" id="SSF48452">
    <property type="entry name" value="TPR-like"/>
    <property type="match status" value="1"/>
</dbReference>
<dbReference type="AlphaFoldDB" id="D8PEM7"/>
<feature type="repeat" description="TPR" evidence="3">
    <location>
        <begin position="113"/>
        <end position="146"/>
    </location>
</feature>
<keyword evidence="2 3" id="KW-0802">TPR repeat</keyword>
<dbReference type="Pfam" id="PF14559">
    <property type="entry name" value="TPR_19"/>
    <property type="match status" value="2"/>
</dbReference>
<dbReference type="KEGG" id="nde:NIDE1962"/>
<dbReference type="TCDB" id="1.B.55.2.2">
    <property type="family name" value="the poly acetyl glucosamine porin (pgaa) family"/>
</dbReference>
<protein>
    <recommendedName>
        <fullName evidence="4">Surface lipoprotein assembly modifier C-terminal domain-containing protein</fullName>
    </recommendedName>
</protein>
<evidence type="ECO:0000259" key="4">
    <source>
        <dbReference type="Pfam" id="PF04575"/>
    </source>
</evidence>
<reference evidence="5 6" key="1">
    <citation type="journal article" date="2010" name="Proc. Natl. Acad. Sci. U.S.A.">
        <title>A Nitrospira metagenome illuminates the physiology and evolution of globally important nitrite-oxidizing bacteria.</title>
        <authorList>
            <person name="Lucker S."/>
            <person name="Wagner M."/>
            <person name="Maixner F."/>
            <person name="Pelletier E."/>
            <person name="Koch H."/>
            <person name="Vacherie B."/>
            <person name="Rattei T."/>
            <person name="Sinninghe Damste J."/>
            <person name="Spieck E."/>
            <person name="Le Paslier D."/>
            <person name="Daims H."/>
        </authorList>
    </citation>
    <scope>NUCLEOTIDE SEQUENCE [LARGE SCALE GENOMIC DNA]</scope>
</reference>
<dbReference type="HOGENOM" id="CLU_491514_0_0_0"/>
<dbReference type="Proteomes" id="UP000001660">
    <property type="component" value="Chromosome"/>
</dbReference>
<dbReference type="Pfam" id="PF04575">
    <property type="entry name" value="SlipAM"/>
    <property type="match status" value="1"/>
</dbReference>
<evidence type="ECO:0000256" key="2">
    <source>
        <dbReference type="ARBA" id="ARBA00022803"/>
    </source>
</evidence>
<name>D8PEM7_9BACT</name>
<keyword evidence="1" id="KW-0677">Repeat</keyword>
<evidence type="ECO:0000256" key="1">
    <source>
        <dbReference type="ARBA" id="ARBA00022737"/>
    </source>
</evidence>
<dbReference type="Gene3D" id="1.25.40.10">
    <property type="entry name" value="Tetratricopeptide repeat domain"/>
    <property type="match status" value="1"/>
</dbReference>
<dbReference type="PANTHER" id="PTHR44943">
    <property type="entry name" value="CELLULOSE SYNTHASE OPERON PROTEIN C"/>
    <property type="match status" value="1"/>
</dbReference>
<evidence type="ECO:0000313" key="5">
    <source>
        <dbReference type="EMBL" id="CBK41686.1"/>
    </source>
</evidence>
<dbReference type="SMART" id="SM00028">
    <property type="entry name" value="TPR"/>
    <property type="match status" value="3"/>
</dbReference>
<dbReference type="PROSITE" id="PS50005">
    <property type="entry name" value="TPR"/>
    <property type="match status" value="1"/>
</dbReference>
<evidence type="ECO:0000313" key="6">
    <source>
        <dbReference type="Proteomes" id="UP000001660"/>
    </source>
</evidence>
<dbReference type="InterPro" id="IPR051685">
    <property type="entry name" value="Ycf3/AcsC/BcsC/TPR_MFPF"/>
</dbReference>
<keyword evidence="6" id="KW-1185">Reference proteome</keyword>
<feature type="domain" description="Surface lipoprotein assembly modifier C-terminal" evidence="4">
    <location>
        <begin position="432"/>
        <end position="547"/>
    </location>
</feature>
<dbReference type="InterPro" id="IPR007655">
    <property type="entry name" value="Slam_C"/>
</dbReference>